<organism evidence="8 9">
    <name type="scientific">Paucimonas lemoignei</name>
    <name type="common">Pseudomonas lemoignei</name>
    <dbReference type="NCBI Taxonomy" id="29443"/>
    <lineage>
        <taxon>Bacteria</taxon>
        <taxon>Pseudomonadati</taxon>
        <taxon>Pseudomonadota</taxon>
        <taxon>Betaproteobacteria</taxon>
        <taxon>Burkholderiales</taxon>
        <taxon>Burkholderiaceae</taxon>
        <taxon>Paucimonas</taxon>
    </lineage>
</organism>
<feature type="region of interest" description="Disordered" evidence="5">
    <location>
        <begin position="337"/>
        <end position="360"/>
    </location>
</feature>
<keyword evidence="9" id="KW-1185">Reference proteome</keyword>
<proteinExistence type="predicted"/>
<feature type="transmembrane region" description="Helical" evidence="6">
    <location>
        <begin position="35"/>
        <end position="61"/>
    </location>
</feature>
<dbReference type="OrthoDB" id="9808452at2"/>
<dbReference type="Proteomes" id="UP000295382">
    <property type="component" value="Unassembled WGS sequence"/>
</dbReference>
<feature type="transmembrane region" description="Helical" evidence="6">
    <location>
        <begin position="162"/>
        <end position="187"/>
    </location>
</feature>
<reference evidence="8 9" key="1">
    <citation type="submission" date="2019-03" db="EMBL/GenBank/DDBJ databases">
        <title>Genomic Encyclopedia of Type Strains, Phase IV (KMG-IV): sequencing the most valuable type-strain genomes for metagenomic binning, comparative biology and taxonomic classification.</title>
        <authorList>
            <person name="Goeker M."/>
        </authorList>
    </citation>
    <scope>NUCLEOTIDE SEQUENCE [LARGE SCALE GENOMIC DNA]</scope>
    <source>
        <strain evidence="8 9">DSM 7445</strain>
    </source>
</reference>
<feature type="transmembrane region" description="Helical" evidence="6">
    <location>
        <begin position="73"/>
        <end position="97"/>
    </location>
</feature>
<name>A0A4R3HT29_PAULE</name>
<evidence type="ECO:0000256" key="6">
    <source>
        <dbReference type="SAM" id="Phobius"/>
    </source>
</evidence>
<evidence type="ECO:0000256" key="5">
    <source>
        <dbReference type="SAM" id="MobiDB-lite"/>
    </source>
</evidence>
<evidence type="ECO:0000259" key="7">
    <source>
        <dbReference type="Pfam" id="PF04893"/>
    </source>
</evidence>
<evidence type="ECO:0000256" key="3">
    <source>
        <dbReference type="ARBA" id="ARBA00022989"/>
    </source>
</evidence>
<keyword evidence="2 6" id="KW-0812">Transmembrane</keyword>
<dbReference type="Pfam" id="PF04893">
    <property type="entry name" value="Yip1"/>
    <property type="match status" value="1"/>
</dbReference>
<evidence type="ECO:0000256" key="1">
    <source>
        <dbReference type="ARBA" id="ARBA00004141"/>
    </source>
</evidence>
<dbReference type="GO" id="GO:0016020">
    <property type="term" value="C:membrane"/>
    <property type="evidence" value="ECO:0007669"/>
    <property type="project" value="UniProtKB-SubCell"/>
</dbReference>
<sequence length="409" mass="42744">MNLIERVKNIVLTPKSEWEVVSNESTTNAALYKGYIVPLSAIGPIASFIGLSIVGISLPFIGTHRVPFLSGLSSALVSFVFGLIAVYLLALVINALAPTFGGEKNQMQALKVAAFSYTPAWVASILFVLPSLSILVMLASLYSLYVLYLGLPVLMKAPKEKAIPYTAVVVICAIVLTVVVGAVASAFTSTGAAIGNISGAPSAGAAGEGGDALAKLQKMGAEMEAASKKMEEAAQSGNPQAQAEAAGAIMNAALGGGQFEVVDQNMLKGMMPEMLAGLKRTALEAEKVGMGGFNVSKANGEYGDDQGRNISLTVTDGGGVAAFSMLAGWAMVEQERENDSGYEKTGKVDGRPTHERFSKDGESEYSVLVGNRFLVEARGQQIDMKMLKQAVASIDLAKLDSMKTAGAKK</sequence>
<feature type="transmembrane region" description="Helical" evidence="6">
    <location>
        <begin position="109"/>
        <end position="128"/>
    </location>
</feature>
<dbReference type="AlphaFoldDB" id="A0A4R3HT29"/>
<gene>
    <name evidence="8" type="ORF">EDC30_109144</name>
</gene>
<keyword evidence="4 6" id="KW-0472">Membrane</keyword>
<keyword evidence="3 6" id="KW-1133">Transmembrane helix</keyword>
<comment type="subcellular location">
    <subcellularLocation>
        <location evidence="1">Membrane</location>
        <topology evidence="1">Multi-pass membrane protein</topology>
    </subcellularLocation>
</comment>
<feature type="transmembrane region" description="Helical" evidence="6">
    <location>
        <begin position="134"/>
        <end position="155"/>
    </location>
</feature>
<dbReference type="EMBL" id="SLZQ01000009">
    <property type="protein sequence ID" value="TCS35844.1"/>
    <property type="molecule type" value="Genomic_DNA"/>
</dbReference>
<evidence type="ECO:0000256" key="4">
    <source>
        <dbReference type="ARBA" id="ARBA00023136"/>
    </source>
</evidence>
<dbReference type="RefSeq" id="WP_132259518.1">
    <property type="nucleotide sequence ID" value="NZ_SLZQ01000009.1"/>
</dbReference>
<evidence type="ECO:0000313" key="8">
    <source>
        <dbReference type="EMBL" id="TCS35844.1"/>
    </source>
</evidence>
<evidence type="ECO:0000256" key="2">
    <source>
        <dbReference type="ARBA" id="ARBA00022692"/>
    </source>
</evidence>
<dbReference type="InterPro" id="IPR006977">
    <property type="entry name" value="Yip1_dom"/>
</dbReference>
<evidence type="ECO:0000313" key="9">
    <source>
        <dbReference type="Proteomes" id="UP000295382"/>
    </source>
</evidence>
<protein>
    <submittedName>
        <fullName evidence="8">Uncharacterized protein DUF1282</fullName>
    </submittedName>
</protein>
<feature type="domain" description="Yip1" evidence="7">
    <location>
        <begin position="9"/>
        <end position="179"/>
    </location>
</feature>
<accession>A0A4R3HT29</accession>
<comment type="caution">
    <text evidence="8">The sequence shown here is derived from an EMBL/GenBank/DDBJ whole genome shotgun (WGS) entry which is preliminary data.</text>
</comment>